<feature type="transmembrane region" description="Helical" evidence="6">
    <location>
        <begin position="211"/>
        <end position="235"/>
    </location>
</feature>
<protein>
    <submittedName>
        <fullName evidence="7">Amino acid efflux transporter</fullName>
    </submittedName>
</protein>
<dbReference type="Gene3D" id="1.20.1740.10">
    <property type="entry name" value="Amino acid/polyamine transporter I"/>
    <property type="match status" value="1"/>
</dbReference>
<feature type="transmembrane region" description="Helical" evidence="6">
    <location>
        <begin position="68"/>
        <end position="88"/>
    </location>
</feature>
<evidence type="ECO:0000256" key="5">
    <source>
        <dbReference type="ARBA" id="ARBA00023136"/>
    </source>
</evidence>
<evidence type="ECO:0000313" key="7">
    <source>
        <dbReference type="EMBL" id="SBT40703.1"/>
    </source>
</evidence>
<dbReference type="AlphaFoldDB" id="A0A1A8ZA07"/>
<dbReference type="PANTHER" id="PTHR42770">
    <property type="entry name" value="AMINO ACID TRANSPORTER-RELATED"/>
    <property type="match status" value="1"/>
</dbReference>
<evidence type="ECO:0000256" key="3">
    <source>
        <dbReference type="ARBA" id="ARBA00022692"/>
    </source>
</evidence>
<evidence type="ECO:0000256" key="4">
    <source>
        <dbReference type="ARBA" id="ARBA00022989"/>
    </source>
</evidence>
<dbReference type="InterPro" id="IPR050367">
    <property type="entry name" value="APC_superfamily"/>
</dbReference>
<sequence>MLIAASFGALGARYPDAGGVATFTRRAFGAPAAAVVGCWLYAAVPVGVVAGAVAGARYTAAALDASPTMVAGISAVLLAAVYGANLMGLRLSGRLQLALTATLVALLVAVIAVAGPRVDPERLTPFAPHGAAGVGSAAAVLFAAICGWEATANLSAEFTHPRQVRRAAIASLSVVIVLYSGLAVCTVGVLGDTAGGTPVPLMHLLGATGRPWAAGTVAVLAVLLTFGASFTFVAAGARAGVALARHHVLPAGVAVTRQGVPLRSVAVQAAAGAVVAVIATVAPGVVTVDLLVRVFAALLACVTVVGLAAAVRLLPVPRARVGAAVAALAVAVIAALSGPFLFAPAAVAAVVLARLRRHPSPATATRATGLGIDRRDPLGEVLARRTAAKVGIR</sequence>
<keyword evidence="2" id="KW-1003">Cell membrane</keyword>
<feature type="transmembrane region" description="Helical" evidence="6">
    <location>
        <begin position="169"/>
        <end position="191"/>
    </location>
</feature>
<name>A0A1A8ZA07_9ACTN</name>
<evidence type="ECO:0000256" key="6">
    <source>
        <dbReference type="SAM" id="Phobius"/>
    </source>
</evidence>
<dbReference type="PIRSF" id="PIRSF006060">
    <property type="entry name" value="AA_transporter"/>
    <property type="match status" value="1"/>
</dbReference>
<dbReference type="GO" id="GO:0005886">
    <property type="term" value="C:plasma membrane"/>
    <property type="evidence" value="ECO:0007669"/>
    <property type="project" value="UniProtKB-SubCell"/>
</dbReference>
<feature type="transmembrane region" description="Helical" evidence="6">
    <location>
        <begin position="32"/>
        <end position="56"/>
    </location>
</feature>
<keyword evidence="3 6" id="KW-0812">Transmembrane</keyword>
<feature type="transmembrane region" description="Helical" evidence="6">
    <location>
        <begin position="292"/>
        <end position="314"/>
    </location>
</feature>
<dbReference type="PANTHER" id="PTHR42770:SF13">
    <property type="entry name" value="L-METHIONINE_BRANCHED-CHAIN AMINO ACID EXPORTER YJEH"/>
    <property type="match status" value="1"/>
</dbReference>
<accession>A0A1A8ZA07</accession>
<dbReference type="GO" id="GO:0022857">
    <property type="term" value="F:transmembrane transporter activity"/>
    <property type="evidence" value="ECO:0007669"/>
    <property type="project" value="InterPro"/>
</dbReference>
<dbReference type="EMBL" id="LT594324">
    <property type="protein sequence ID" value="SBT40703.1"/>
    <property type="molecule type" value="Genomic_DNA"/>
</dbReference>
<feature type="transmembrane region" description="Helical" evidence="6">
    <location>
        <begin position="326"/>
        <end position="353"/>
    </location>
</feature>
<reference evidence="7 8" key="1">
    <citation type="submission" date="2016-06" db="EMBL/GenBank/DDBJ databases">
        <authorList>
            <person name="Kjaerup R.B."/>
            <person name="Dalgaard T.S."/>
            <person name="Juul-Madsen H.R."/>
        </authorList>
    </citation>
    <scope>NUCLEOTIDE SEQUENCE [LARGE SCALE GENOMIC DNA]</scope>
    <source>
        <strain evidence="7 8">DSM 45248</strain>
    </source>
</reference>
<dbReference type="Proteomes" id="UP000198765">
    <property type="component" value="Chromosome I"/>
</dbReference>
<gene>
    <name evidence="7" type="ORF">GA0070621_1032</name>
</gene>
<evidence type="ECO:0000256" key="2">
    <source>
        <dbReference type="ARBA" id="ARBA00022475"/>
    </source>
</evidence>
<feature type="transmembrane region" description="Helical" evidence="6">
    <location>
        <begin position="265"/>
        <end position="286"/>
    </location>
</feature>
<evidence type="ECO:0000256" key="1">
    <source>
        <dbReference type="ARBA" id="ARBA00004651"/>
    </source>
</evidence>
<evidence type="ECO:0000313" key="8">
    <source>
        <dbReference type="Proteomes" id="UP000198765"/>
    </source>
</evidence>
<dbReference type="InterPro" id="IPR002293">
    <property type="entry name" value="AA/rel_permease1"/>
</dbReference>
<organism evidence="7 8">
    <name type="scientific">Micromonospora narathiwatensis</name>
    <dbReference type="NCBI Taxonomy" id="299146"/>
    <lineage>
        <taxon>Bacteria</taxon>
        <taxon>Bacillati</taxon>
        <taxon>Actinomycetota</taxon>
        <taxon>Actinomycetes</taxon>
        <taxon>Micromonosporales</taxon>
        <taxon>Micromonosporaceae</taxon>
        <taxon>Micromonospora</taxon>
    </lineage>
</organism>
<dbReference type="PATRIC" id="fig|299146.4.peg.1062"/>
<keyword evidence="5 6" id="KW-0472">Membrane</keyword>
<keyword evidence="4 6" id="KW-1133">Transmembrane helix</keyword>
<proteinExistence type="predicted"/>
<feature type="transmembrane region" description="Helical" evidence="6">
    <location>
        <begin position="95"/>
        <end position="114"/>
    </location>
</feature>
<comment type="subcellular location">
    <subcellularLocation>
        <location evidence="1">Cell membrane</location>
        <topology evidence="1">Multi-pass membrane protein</topology>
    </subcellularLocation>
</comment>
<keyword evidence="8" id="KW-1185">Reference proteome</keyword>
<dbReference type="Pfam" id="PF13520">
    <property type="entry name" value="AA_permease_2"/>
    <property type="match status" value="1"/>
</dbReference>
<feature type="transmembrane region" description="Helical" evidence="6">
    <location>
        <begin position="126"/>
        <end position="148"/>
    </location>
</feature>